<evidence type="ECO:0000313" key="1">
    <source>
        <dbReference type="EMBL" id="KMQ88861.1"/>
    </source>
</evidence>
<dbReference type="AlphaFoldDB" id="A0A0J7KF79"/>
<dbReference type="PANTHER" id="PTHR33960:SF1">
    <property type="entry name" value="SIMILAR TO KIAA0825 PROTEIN"/>
    <property type="match status" value="1"/>
</dbReference>
<dbReference type="Pfam" id="PF14906">
    <property type="entry name" value="DUF4495"/>
    <property type="match status" value="1"/>
</dbReference>
<sequence length="467" mass="52256">MRNIFRHGLENLAILRPRRSPAPWLLICAPNLLGLNAVDSPADIITLSEDKAVILELNVMRHQPQPNWPQLMKVIAMNDYIVGKMLLKTLVRQNVGFTFVDEYDAVDKSKKNEKSCGGFLCSGSACDKSLKITSALALYSLSHVLVVWNQSRPPWLNALIKPLKIMMQPVVEVLLEAAKTGASIYQAMSLAIGCFAELYVTASTPVLRAAFALNDNIPAHCRPIGGNVLLQILCAALYSGLLDVSAKRAGRNGARGTPSSKDTSCELSPFNPYERSTAATALAEAICSIDEDNKHTAQIDSFLLLVKDSLGREDQTSRDNELQNMTCVIETYTDELLFTNTGRRSLKSIYEYLVRASDWVLNNLRCDEKNRQTDLMHLPEISPIIKPLTHLMFHIEDTCFDQFMVNYEATNWSKVLTMPLSITLERVRSQVLLRPELKNVGDLSHQDKEVVQSIKRICSFVRSARFK</sequence>
<keyword evidence="2" id="KW-1185">Reference proteome</keyword>
<dbReference type="OrthoDB" id="10007406at2759"/>
<reference evidence="1 2" key="1">
    <citation type="submission" date="2015-04" db="EMBL/GenBank/DDBJ databases">
        <title>Lasius niger genome sequencing.</title>
        <authorList>
            <person name="Konorov E.A."/>
            <person name="Nikitin M.A."/>
            <person name="Kirill M.V."/>
            <person name="Chang P."/>
        </authorList>
    </citation>
    <scope>NUCLEOTIDE SEQUENCE [LARGE SCALE GENOMIC DNA]</scope>
    <source>
        <tissue evidence="1">Whole</tissue>
    </source>
</reference>
<evidence type="ECO:0000313" key="2">
    <source>
        <dbReference type="Proteomes" id="UP000036403"/>
    </source>
</evidence>
<name>A0A0J7KF79_LASNI</name>
<protein>
    <submittedName>
        <fullName evidence="1">Uncharacterized protein</fullName>
    </submittedName>
</protein>
<dbReference type="EMBL" id="LBMM01008458">
    <property type="protein sequence ID" value="KMQ88861.1"/>
    <property type="molecule type" value="Genomic_DNA"/>
</dbReference>
<comment type="caution">
    <text evidence="1">The sequence shown here is derived from an EMBL/GenBank/DDBJ whole genome shotgun (WGS) entry which is preliminary data.</text>
</comment>
<dbReference type="InterPro" id="IPR027993">
    <property type="entry name" value="DUF4495"/>
</dbReference>
<accession>A0A0J7KF79</accession>
<dbReference type="PANTHER" id="PTHR33960">
    <property type="entry name" value="SIMILAR TO KIAA0825 PROTEIN"/>
    <property type="match status" value="1"/>
</dbReference>
<proteinExistence type="predicted"/>
<dbReference type="PaxDb" id="67767-A0A0J7KF79"/>
<gene>
    <name evidence="1" type="ORF">RF55_11581</name>
</gene>
<dbReference type="STRING" id="67767.A0A0J7KF79"/>
<dbReference type="Proteomes" id="UP000036403">
    <property type="component" value="Unassembled WGS sequence"/>
</dbReference>
<organism evidence="1 2">
    <name type="scientific">Lasius niger</name>
    <name type="common">Black garden ant</name>
    <dbReference type="NCBI Taxonomy" id="67767"/>
    <lineage>
        <taxon>Eukaryota</taxon>
        <taxon>Metazoa</taxon>
        <taxon>Ecdysozoa</taxon>
        <taxon>Arthropoda</taxon>
        <taxon>Hexapoda</taxon>
        <taxon>Insecta</taxon>
        <taxon>Pterygota</taxon>
        <taxon>Neoptera</taxon>
        <taxon>Endopterygota</taxon>
        <taxon>Hymenoptera</taxon>
        <taxon>Apocrita</taxon>
        <taxon>Aculeata</taxon>
        <taxon>Formicoidea</taxon>
        <taxon>Formicidae</taxon>
        <taxon>Formicinae</taxon>
        <taxon>Lasius</taxon>
        <taxon>Lasius</taxon>
    </lineage>
</organism>